<protein>
    <submittedName>
        <fullName evidence="1">Uncharacterized protein</fullName>
    </submittedName>
</protein>
<dbReference type="EMBL" id="JASCZI010032025">
    <property type="protein sequence ID" value="MED6127770.1"/>
    <property type="molecule type" value="Genomic_DNA"/>
</dbReference>
<evidence type="ECO:0000313" key="1">
    <source>
        <dbReference type="EMBL" id="MED6127770.1"/>
    </source>
</evidence>
<proteinExistence type="predicted"/>
<gene>
    <name evidence="1" type="ORF">PIB30_091333</name>
</gene>
<evidence type="ECO:0000313" key="2">
    <source>
        <dbReference type="Proteomes" id="UP001341840"/>
    </source>
</evidence>
<comment type="caution">
    <text evidence="1">The sequence shown here is derived from an EMBL/GenBank/DDBJ whole genome shotgun (WGS) entry which is preliminary data.</text>
</comment>
<sequence>MEEHRRFVESRKLFQNKYIFENDQATSEDVIPLDALRLAKDNHFAQEEIMRSRQNVGTFTEK</sequence>
<keyword evidence="2" id="KW-1185">Reference proteome</keyword>
<organism evidence="1 2">
    <name type="scientific">Stylosanthes scabra</name>
    <dbReference type="NCBI Taxonomy" id="79078"/>
    <lineage>
        <taxon>Eukaryota</taxon>
        <taxon>Viridiplantae</taxon>
        <taxon>Streptophyta</taxon>
        <taxon>Embryophyta</taxon>
        <taxon>Tracheophyta</taxon>
        <taxon>Spermatophyta</taxon>
        <taxon>Magnoliopsida</taxon>
        <taxon>eudicotyledons</taxon>
        <taxon>Gunneridae</taxon>
        <taxon>Pentapetalae</taxon>
        <taxon>rosids</taxon>
        <taxon>fabids</taxon>
        <taxon>Fabales</taxon>
        <taxon>Fabaceae</taxon>
        <taxon>Papilionoideae</taxon>
        <taxon>50 kb inversion clade</taxon>
        <taxon>dalbergioids sensu lato</taxon>
        <taxon>Dalbergieae</taxon>
        <taxon>Pterocarpus clade</taxon>
        <taxon>Stylosanthes</taxon>
    </lineage>
</organism>
<dbReference type="Proteomes" id="UP001341840">
    <property type="component" value="Unassembled WGS sequence"/>
</dbReference>
<accession>A0ABU6RUX8</accession>
<name>A0ABU6RUX8_9FABA</name>
<reference evidence="1 2" key="1">
    <citation type="journal article" date="2023" name="Plants (Basel)">
        <title>Bridging the Gap: Combining Genomics and Transcriptomics Approaches to Understand Stylosanthes scabra, an Orphan Legume from the Brazilian Caatinga.</title>
        <authorList>
            <person name="Ferreira-Neto J.R.C."/>
            <person name="da Silva M.D."/>
            <person name="Binneck E."/>
            <person name="de Melo N.F."/>
            <person name="da Silva R.H."/>
            <person name="de Melo A.L.T.M."/>
            <person name="Pandolfi V."/>
            <person name="Bustamante F.O."/>
            <person name="Brasileiro-Vidal A.C."/>
            <person name="Benko-Iseppon A.M."/>
        </authorList>
    </citation>
    <scope>NUCLEOTIDE SEQUENCE [LARGE SCALE GENOMIC DNA]</scope>
    <source>
        <tissue evidence="1">Leaves</tissue>
    </source>
</reference>